<protein>
    <submittedName>
        <fullName evidence="2">XRE family transcriptional regulator</fullName>
    </submittedName>
</protein>
<dbReference type="SMART" id="SM00530">
    <property type="entry name" value="HTH_XRE"/>
    <property type="match status" value="1"/>
</dbReference>
<organism evidence="2 3">
    <name type="scientific">Cryobacterium breve</name>
    <dbReference type="NCBI Taxonomy" id="1259258"/>
    <lineage>
        <taxon>Bacteria</taxon>
        <taxon>Bacillati</taxon>
        <taxon>Actinomycetota</taxon>
        <taxon>Actinomycetes</taxon>
        <taxon>Micrococcales</taxon>
        <taxon>Microbacteriaceae</taxon>
        <taxon>Cryobacterium</taxon>
    </lineage>
</organism>
<reference evidence="2 3" key="1">
    <citation type="submission" date="2019-03" db="EMBL/GenBank/DDBJ databases">
        <title>Genomics of glacier-inhabiting Cryobacterium strains.</title>
        <authorList>
            <person name="Liu Q."/>
            <person name="Xin Y.-H."/>
        </authorList>
    </citation>
    <scope>NUCLEOTIDE SEQUENCE [LARGE SCALE GENOMIC DNA]</scope>
    <source>
        <strain evidence="2 3">TMT4-23</strain>
    </source>
</reference>
<name>A0ABY2J9B7_9MICO</name>
<evidence type="ECO:0000259" key="1">
    <source>
        <dbReference type="PROSITE" id="PS50943"/>
    </source>
</evidence>
<proteinExistence type="predicted"/>
<gene>
    <name evidence="2" type="ORF">E3O65_04850</name>
</gene>
<dbReference type="InterPro" id="IPR001387">
    <property type="entry name" value="Cro/C1-type_HTH"/>
</dbReference>
<evidence type="ECO:0000313" key="3">
    <source>
        <dbReference type="Proteomes" id="UP000298355"/>
    </source>
</evidence>
<dbReference type="EMBL" id="SOGJ01000011">
    <property type="protein sequence ID" value="TFD00411.1"/>
    <property type="molecule type" value="Genomic_DNA"/>
</dbReference>
<dbReference type="Proteomes" id="UP000298355">
    <property type="component" value="Unassembled WGS sequence"/>
</dbReference>
<dbReference type="Pfam" id="PF13560">
    <property type="entry name" value="HTH_31"/>
    <property type="match status" value="1"/>
</dbReference>
<sequence>MIPDGSWPPLGRPPVSEISGCGFLAIRVPSFGLVLSLRALPEPLAKSPARAYTQRMPEPTSEASRILGIRLRHRRRQLSLNQETVAHLAGLNVSNYARIDRGTGNPTFHTLIRLATVLGMEVSDLVTGFNADHLPPSRNGVPAPDAAAAPLGQAGLIPYCEL</sequence>
<keyword evidence="3" id="KW-1185">Reference proteome</keyword>
<accession>A0ABY2J9B7</accession>
<dbReference type="CDD" id="cd00093">
    <property type="entry name" value="HTH_XRE"/>
    <property type="match status" value="1"/>
</dbReference>
<dbReference type="PROSITE" id="PS50943">
    <property type="entry name" value="HTH_CROC1"/>
    <property type="match status" value="1"/>
</dbReference>
<dbReference type="Gene3D" id="1.10.260.40">
    <property type="entry name" value="lambda repressor-like DNA-binding domains"/>
    <property type="match status" value="1"/>
</dbReference>
<feature type="domain" description="HTH cro/C1-type" evidence="1">
    <location>
        <begin position="71"/>
        <end position="125"/>
    </location>
</feature>
<dbReference type="SUPFAM" id="SSF47413">
    <property type="entry name" value="lambda repressor-like DNA-binding domains"/>
    <property type="match status" value="1"/>
</dbReference>
<evidence type="ECO:0000313" key="2">
    <source>
        <dbReference type="EMBL" id="TFD00411.1"/>
    </source>
</evidence>
<comment type="caution">
    <text evidence="2">The sequence shown here is derived from an EMBL/GenBank/DDBJ whole genome shotgun (WGS) entry which is preliminary data.</text>
</comment>
<dbReference type="InterPro" id="IPR010982">
    <property type="entry name" value="Lambda_DNA-bd_dom_sf"/>
</dbReference>